<organism evidence="1 2">
    <name type="scientific">Methylobacterium terricola</name>
    <dbReference type="NCBI Taxonomy" id="2583531"/>
    <lineage>
        <taxon>Bacteria</taxon>
        <taxon>Pseudomonadati</taxon>
        <taxon>Pseudomonadota</taxon>
        <taxon>Alphaproteobacteria</taxon>
        <taxon>Hyphomicrobiales</taxon>
        <taxon>Methylobacteriaceae</taxon>
        <taxon>Methylobacterium</taxon>
    </lineage>
</organism>
<dbReference type="EMBL" id="VDDA01000005">
    <property type="protein sequence ID" value="TNC12725.1"/>
    <property type="molecule type" value="Genomic_DNA"/>
</dbReference>
<name>A0A5C4LHV1_9HYPH</name>
<dbReference type="AlphaFoldDB" id="A0A5C4LHV1"/>
<protein>
    <submittedName>
        <fullName evidence="1">Uncharacterized protein</fullName>
    </submittedName>
</protein>
<evidence type="ECO:0000313" key="1">
    <source>
        <dbReference type="EMBL" id="TNC12725.1"/>
    </source>
</evidence>
<comment type="caution">
    <text evidence="1">The sequence shown here is derived from an EMBL/GenBank/DDBJ whole genome shotgun (WGS) entry which is preliminary data.</text>
</comment>
<evidence type="ECO:0000313" key="2">
    <source>
        <dbReference type="Proteomes" id="UP000305267"/>
    </source>
</evidence>
<dbReference type="RefSeq" id="WP_139036264.1">
    <property type="nucleotide sequence ID" value="NZ_VDDA01000005.1"/>
</dbReference>
<gene>
    <name evidence="1" type="ORF">FF100_13735</name>
</gene>
<reference evidence="1 2" key="1">
    <citation type="submission" date="2019-06" db="EMBL/GenBank/DDBJ databases">
        <title>Genome of Methylobacterium sp. 17Sr1-39.</title>
        <authorList>
            <person name="Seo T."/>
        </authorList>
    </citation>
    <scope>NUCLEOTIDE SEQUENCE [LARGE SCALE GENOMIC DNA]</scope>
    <source>
        <strain evidence="1 2">17Sr1-39</strain>
    </source>
</reference>
<accession>A0A5C4LHV1</accession>
<dbReference type="Proteomes" id="UP000305267">
    <property type="component" value="Unassembled WGS sequence"/>
</dbReference>
<proteinExistence type="predicted"/>
<sequence length="80" mass="9603">MTTVWICQLESKHSWFGWTTAHATRESARQLLRREQINDLVVEKYSRDEMKALDDETLYELWETETDRMAYCEEKEILGS</sequence>
<keyword evidence="2" id="KW-1185">Reference proteome</keyword>